<evidence type="ECO:0000256" key="1">
    <source>
        <dbReference type="SAM" id="MobiDB-lite"/>
    </source>
</evidence>
<name>A0AAD9I651_9PEZI</name>
<reference evidence="2" key="1">
    <citation type="journal article" date="2023" name="Mol. Plant Microbe Interact.">
        <title>Elucidating the Obligate Nature and Biological Capacity of an Invasive Fungal Corn Pathogen.</title>
        <authorList>
            <person name="MacCready J.S."/>
            <person name="Roggenkamp E.M."/>
            <person name="Gdanetz K."/>
            <person name="Chilvers M.I."/>
        </authorList>
    </citation>
    <scope>NUCLEOTIDE SEQUENCE</scope>
    <source>
        <strain evidence="2">PM02</strain>
    </source>
</reference>
<sequence>MPQNKTSCRRTRKSPSEKSGFVSERVRADRLPRVADAIQHQVPKLVSLPPDGVQDVRAVAERPLAALAPAAVVVDAGAGAPVGTR</sequence>
<evidence type="ECO:0000313" key="2">
    <source>
        <dbReference type="EMBL" id="KAK2071270.1"/>
    </source>
</evidence>
<proteinExistence type="predicted"/>
<evidence type="ECO:0000313" key="3">
    <source>
        <dbReference type="Proteomes" id="UP001217918"/>
    </source>
</evidence>
<feature type="region of interest" description="Disordered" evidence="1">
    <location>
        <begin position="1"/>
        <end position="23"/>
    </location>
</feature>
<keyword evidence="3" id="KW-1185">Reference proteome</keyword>
<protein>
    <submittedName>
        <fullName evidence="2">Uncharacterized protein</fullName>
    </submittedName>
</protein>
<dbReference type="AlphaFoldDB" id="A0AAD9I651"/>
<comment type="caution">
    <text evidence="2">The sequence shown here is derived from an EMBL/GenBank/DDBJ whole genome shotgun (WGS) entry which is preliminary data.</text>
</comment>
<gene>
    <name evidence="2" type="ORF">P8C59_005707</name>
</gene>
<dbReference type="Proteomes" id="UP001217918">
    <property type="component" value="Unassembled WGS sequence"/>
</dbReference>
<dbReference type="EMBL" id="JAQQPM010000004">
    <property type="protein sequence ID" value="KAK2071270.1"/>
    <property type="molecule type" value="Genomic_DNA"/>
</dbReference>
<organism evidence="2 3">
    <name type="scientific">Phyllachora maydis</name>
    <dbReference type="NCBI Taxonomy" id="1825666"/>
    <lineage>
        <taxon>Eukaryota</taxon>
        <taxon>Fungi</taxon>
        <taxon>Dikarya</taxon>
        <taxon>Ascomycota</taxon>
        <taxon>Pezizomycotina</taxon>
        <taxon>Sordariomycetes</taxon>
        <taxon>Sordariomycetidae</taxon>
        <taxon>Phyllachorales</taxon>
        <taxon>Phyllachoraceae</taxon>
        <taxon>Phyllachora</taxon>
    </lineage>
</organism>
<accession>A0AAD9I651</accession>